<accession>A0ABP8EJ87</accession>
<feature type="transmembrane region" description="Helical" evidence="11">
    <location>
        <begin position="130"/>
        <end position="152"/>
    </location>
</feature>
<evidence type="ECO:0000256" key="7">
    <source>
        <dbReference type="ARBA" id="ARBA00023136"/>
    </source>
</evidence>
<dbReference type="InterPro" id="IPR012932">
    <property type="entry name" value="VKOR"/>
</dbReference>
<feature type="transmembrane region" description="Helical" evidence="11">
    <location>
        <begin position="197"/>
        <end position="229"/>
    </location>
</feature>
<keyword evidence="5 11" id="KW-1133">Transmembrane helix</keyword>
<evidence type="ECO:0000256" key="3">
    <source>
        <dbReference type="ARBA" id="ARBA00022692"/>
    </source>
</evidence>
<evidence type="ECO:0000313" key="14">
    <source>
        <dbReference type="Proteomes" id="UP001501586"/>
    </source>
</evidence>
<evidence type="ECO:0000256" key="4">
    <source>
        <dbReference type="ARBA" id="ARBA00022719"/>
    </source>
</evidence>
<organism evidence="13 14">
    <name type="scientific">Brevibacterium daeguense</name>
    <dbReference type="NCBI Taxonomy" id="909936"/>
    <lineage>
        <taxon>Bacteria</taxon>
        <taxon>Bacillati</taxon>
        <taxon>Actinomycetota</taxon>
        <taxon>Actinomycetes</taxon>
        <taxon>Micrococcales</taxon>
        <taxon>Brevibacteriaceae</taxon>
        <taxon>Brevibacterium</taxon>
    </lineage>
</organism>
<evidence type="ECO:0000313" key="13">
    <source>
        <dbReference type="EMBL" id="GAA4283966.1"/>
    </source>
</evidence>
<feature type="region of interest" description="Disordered" evidence="10">
    <location>
        <begin position="1"/>
        <end position="29"/>
    </location>
</feature>
<dbReference type="Proteomes" id="UP001501586">
    <property type="component" value="Unassembled WGS sequence"/>
</dbReference>
<comment type="subcellular location">
    <subcellularLocation>
        <location evidence="1">Membrane</location>
        <topology evidence="1">Multi-pass membrane protein</topology>
    </subcellularLocation>
</comment>
<evidence type="ECO:0000256" key="11">
    <source>
        <dbReference type="SAM" id="Phobius"/>
    </source>
</evidence>
<comment type="caution">
    <text evidence="13">The sequence shown here is derived from an EMBL/GenBank/DDBJ whole genome shotgun (WGS) entry which is preliminary data.</text>
</comment>
<evidence type="ECO:0000256" key="1">
    <source>
        <dbReference type="ARBA" id="ARBA00004141"/>
    </source>
</evidence>
<evidence type="ECO:0000256" key="9">
    <source>
        <dbReference type="ARBA" id="ARBA00023284"/>
    </source>
</evidence>
<keyword evidence="9" id="KW-0676">Redox-active center</keyword>
<feature type="domain" description="Vitamin K epoxide reductase" evidence="12">
    <location>
        <begin position="42"/>
        <end position="183"/>
    </location>
</feature>
<keyword evidence="4" id="KW-0874">Quinone</keyword>
<dbReference type="InterPro" id="IPR038354">
    <property type="entry name" value="VKOR_sf"/>
</dbReference>
<comment type="similarity">
    <text evidence="2">Belongs to the VKOR family.</text>
</comment>
<keyword evidence="8" id="KW-1015">Disulfide bond</keyword>
<evidence type="ECO:0000256" key="10">
    <source>
        <dbReference type="SAM" id="MobiDB-lite"/>
    </source>
</evidence>
<evidence type="ECO:0000256" key="6">
    <source>
        <dbReference type="ARBA" id="ARBA00023002"/>
    </source>
</evidence>
<evidence type="ECO:0000256" key="2">
    <source>
        <dbReference type="ARBA" id="ARBA00006214"/>
    </source>
</evidence>
<feature type="transmembrane region" description="Helical" evidence="11">
    <location>
        <begin position="164"/>
        <end position="185"/>
    </location>
</feature>
<keyword evidence="6" id="KW-0560">Oxidoreductase</keyword>
<dbReference type="Gene3D" id="1.20.1440.130">
    <property type="entry name" value="VKOR domain"/>
    <property type="match status" value="1"/>
</dbReference>
<feature type="transmembrane region" description="Helical" evidence="11">
    <location>
        <begin position="43"/>
        <end position="61"/>
    </location>
</feature>
<keyword evidence="14" id="KW-1185">Reference proteome</keyword>
<dbReference type="Pfam" id="PF07884">
    <property type="entry name" value="VKOR"/>
    <property type="match status" value="1"/>
</dbReference>
<protein>
    <submittedName>
        <fullName evidence="13">Vitamin K epoxide reductase family protein</fullName>
    </submittedName>
</protein>
<keyword evidence="3 11" id="KW-0812">Transmembrane</keyword>
<name>A0ABP8EJ87_9MICO</name>
<gene>
    <name evidence="13" type="ORF">GCM10022261_14970</name>
</gene>
<dbReference type="InterPro" id="IPR041714">
    <property type="entry name" value="VKOR_Actinobacteria"/>
</dbReference>
<evidence type="ECO:0000256" key="5">
    <source>
        <dbReference type="ARBA" id="ARBA00022989"/>
    </source>
</evidence>
<evidence type="ECO:0000256" key="8">
    <source>
        <dbReference type="ARBA" id="ARBA00023157"/>
    </source>
</evidence>
<dbReference type="CDD" id="cd12922">
    <property type="entry name" value="VKOR_5"/>
    <property type="match status" value="1"/>
</dbReference>
<dbReference type="EMBL" id="BAABAZ010000005">
    <property type="protein sequence ID" value="GAA4283966.1"/>
    <property type="molecule type" value="Genomic_DNA"/>
</dbReference>
<keyword evidence="7 11" id="KW-0472">Membrane</keyword>
<sequence length="234" mass="25781">MPAAESVHADSVSTRESLPLTEDRAEGTEEATIAPRPWFMGEVSLGVFLVVASVIGFLASFELSIDKVRKLEDPSAQLSCDFNPFFSCGSVMAYPQSQLFGFPNQFLGIAAFIFPLLLGVLLISRTRIPGWVMLGLNSGLLLGTVLVMYLFYTSIYRIGIGCPWCMVVWAVTIPMFCVVTGYNALAGNFGARVRDNAFIRVFAANSLLISLLWLFVIFACVVIQFWTFFGSLLR</sequence>
<feature type="transmembrane region" description="Helical" evidence="11">
    <location>
        <begin position="106"/>
        <end position="124"/>
    </location>
</feature>
<dbReference type="SMART" id="SM00756">
    <property type="entry name" value="VKc"/>
    <property type="match status" value="1"/>
</dbReference>
<proteinExistence type="inferred from homology"/>
<evidence type="ECO:0000259" key="12">
    <source>
        <dbReference type="SMART" id="SM00756"/>
    </source>
</evidence>
<reference evidence="14" key="1">
    <citation type="journal article" date="2019" name="Int. J. Syst. Evol. Microbiol.">
        <title>The Global Catalogue of Microorganisms (GCM) 10K type strain sequencing project: providing services to taxonomists for standard genome sequencing and annotation.</title>
        <authorList>
            <consortium name="The Broad Institute Genomics Platform"/>
            <consortium name="The Broad Institute Genome Sequencing Center for Infectious Disease"/>
            <person name="Wu L."/>
            <person name="Ma J."/>
        </authorList>
    </citation>
    <scope>NUCLEOTIDE SEQUENCE [LARGE SCALE GENOMIC DNA]</scope>
    <source>
        <strain evidence="14">JCM 17458</strain>
    </source>
</reference>